<evidence type="ECO:0000313" key="3">
    <source>
        <dbReference type="Proteomes" id="UP000192906"/>
    </source>
</evidence>
<dbReference type="STRING" id="1519643.SAMN06295933_2569"/>
<proteinExistence type="predicted"/>
<dbReference type="AlphaFoldDB" id="A0A1X7E395"/>
<reference evidence="3" key="1">
    <citation type="submission" date="2017-04" db="EMBL/GenBank/DDBJ databases">
        <authorList>
            <person name="Varghese N."/>
            <person name="Submissions S."/>
        </authorList>
    </citation>
    <scope>NUCLEOTIDE SEQUENCE [LARGE SCALE GENOMIC DNA]</scope>
    <source>
        <strain evidence="3">K3S</strain>
    </source>
</reference>
<keyword evidence="1" id="KW-0472">Membrane</keyword>
<organism evidence="2 3">
    <name type="scientific">Desulfovibrio gilichinskyi</name>
    <dbReference type="NCBI Taxonomy" id="1519643"/>
    <lineage>
        <taxon>Bacteria</taxon>
        <taxon>Pseudomonadati</taxon>
        <taxon>Thermodesulfobacteriota</taxon>
        <taxon>Desulfovibrionia</taxon>
        <taxon>Desulfovibrionales</taxon>
        <taxon>Desulfovibrionaceae</taxon>
        <taxon>Desulfovibrio</taxon>
    </lineage>
</organism>
<dbReference type="Proteomes" id="UP000192906">
    <property type="component" value="Unassembled WGS sequence"/>
</dbReference>
<evidence type="ECO:0000313" key="2">
    <source>
        <dbReference type="EMBL" id="SMF26577.1"/>
    </source>
</evidence>
<keyword evidence="1" id="KW-1133">Transmembrane helix</keyword>
<keyword evidence="3" id="KW-1185">Reference proteome</keyword>
<dbReference type="EMBL" id="FWZU01000004">
    <property type="protein sequence ID" value="SMF26577.1"/>
    <property type="molecule type" value="Genomic_DNA"/>
</dbReference>
<keyword evidence="1" id="KW-0812">Transmembrane</keyword>
<feature type="transmembrane region" description="Helical" evidence="1">
    <location>
        <begin position="54"/>
        <end position="73"/>
    </location>
</feature>
<name>A0A1X7E395_9BACT</name>
<evidence type="ECO:0000256" key="1">
    <source>
        <dbReference type="SAM" id="Phobius"/>
    </source>
</evidence>
<protein>
    <submittedName>
        <fullName evidence="2">Uncharacterized protein</fullName>
    </submittedName>
</protein>
<accession>A0A1X7E395</accession>
<sequence length="75" mass="8764">MIIKAVLILMLIVCWYDGCRRVVKYFKLKNVDKRPFSFSRLLTAAEGFNPLEQLILGIFIISLGCAFLYYHFIQT</sequence>
<gene>
    <name evidence="2" type="ORF">SAMN06295933_2569</name>
</gene>